<dbReference type="AlphaFoldDB" id="A0A6P0U8Q9"/>
<dbReference type="HAMAP" id="MF_00291_B">
    <property type="entry name" value="Ribosomal_uS2_B"/>
    <property type="match status" value="1"/>
</dbReference>
<evidence type="ECO:0000256" key="1">
    <source>
        <dbReference type="ARBA" id="ARBA00006242"/>
    </source>
</evidence>
<proteinExistence type="inferred from homology"/>
<dbReference type="PRINTS" id="PR00395">
    <property type="entry name" value="RIBOSOMALS2"/>
</dbReference>
<dbReference type="Pfam" id="PF14520">
    <property type="entry name" value="HHH_5"/>
    <property type="match status" value="1"/>
</dbReference>
<dbReference type="InterPro" id="IPR001865">
    <property type="entry name" value="Ribosomal_uS2"/>
</dbReference>
<dbReference type="GO" id="GO:0022627">
    <property type="term" value="C:cytosolic small ribosomal subunit"/>
    <property type="evidence" value="ECO:0007669"/>
    <property type="project" value="TreeGrafter"/>
</dbReference>
<dbReference type="Gene3D" id="1.10.287.610">
    <property type="entry name" value="Helix hairpin bin"/>
    <property type="match status" value="1"/>
</dbReference>
<dbReference type="Proteomes" id="UP000468443">
    <property type="component" value="Unassembled WGS sequence"/>
</dbReference>
<dbReference type="PANTHER" id="PTHR12534:SF0">
    <property type="entry name" value="SMALL RIBOSOMAL SUBUNIT PROTEIN US2M"/>
    <property type="match status" value="1"/>
</dbReference>
<keyword evidence="3 5" id="KW-0687">Ribonucleoprotein</keyword>
<dbReference type="Gene3D" id="3.40.50.10490">
    <property type="entry name" value="Glucose-6-phosphate isomerase like protein, domain 1"/>
    <property type="match status" value="1"/>
</dbReference>
<feature type="region of interest" description="Disordered" evidence="7">
    <location>
        <begin position="225"/>
        <end position="266"/>
    </location>
</feature>
<evidence type="ECO:0000256" key="4">
    <source>
        <dbReference type="ARBA" id="ARBA00035256"/>
    </source>
</evidence>
<evidence type="ECO:0000256" key="3">
    <source>
        <dbReference type="ARBA" id="ARBA00023274"/>
    </source>
</evidence>
<dbReference type="GO" id="GO:0003735">
    <property type="term" value="F:structural constituent of ribosome"/>
    <property type="evidence" value="ECO:0007669"/>
    <property type="project" value="InterPro"/>
</dbReference>
<evidence type="ECO:0000256" key="2">
    <source>
        <dbReference type="ARBA" id="ARBA00022980"/>
    </source>
</evidence>
<dbReference type="SUPFAM" id="SSF158702">
    <property type="entry name" value="Sec63 N-terminal domain-like"/>
    <property type="match status" value="1"/>
</dbReference>
<dbReference type="CDD" id="cd01425">
    <property type="entry name" value="RPS2"/>
    <property type="match status" value="1"/>
</dbReference>
<keyword evidence="2 5" id="KW-0689">Ribosomal protein</keyword>
<protein>
    <recommendedName>
        <fullName evidence="4 5">Small ribosomal subunit protein uS2</fullName>
    </recommendedName>
</protein>
<evidence type="ECO:0000313" key="8">
    <source>
        <dbReference type="EMBL" id="NER09537.1"/>
    </source>
</evidence>
<organism evidence="8 9">
    <name type="scientific">Muriicola jejuensis</name>
    <dbReference type="NCBI Taxonomy" id="504488"/>
    <lineage>
        <taxon>Bacteria</taxon>
        <taxon>Pseudomonadati</taxon>
        <taxon>Bacteroidota</taxon>
        <taxon>Flavobacteriia</taxon>
        <taxon>Flavobacteriales</taxon>
        <taxon>Flavobacteriaceae</taxon>
        <taxon>Muriicola</taxon>
    </lineage>
</organism>
<dbReference type="RefSeq" id="WP_163691587.1">
    <property type="nucleotide sequence ID" value="NZ_FXTW01000001.1"/>
</dbReference>
<evidence type="ECO:0000313" key="9">
    <source>
        <dbReference type="Proteomes" id="UP000468443"/>
    </source>
</evidence>
<name>A0A6P0U8Q9_9FLAO</name>
<evidence type="ECO:0000256" key="7">
    <source>
        <dbReference type="SAM" id="MobiDB-lite"/>
    </source>
</evidence>
<dbReference type="PROSITE" id="PS00962">
    <property type="entry name" value="RIBOSOMAL_S2_1"/>
    <property type="match status" value="1"/>
</dbReference>
<dbReference type="PROSITE" id="PS00963">
    <property type="entry name" value="RIBOSOMAL_S2_2"/>
    <property type="match status" value="1"/>
</dbReference>
<keyword evidence="9" id="KW-1185">Reference proteome</keyword>
<dbReference type="InterPro" id="IPR023591">
    <property type="entry name" value="Ribosomal_uS2_flav_dom_sf"/>
</dbReference>
<dbReference type="InterPro" id="IPR018130">
    <property type="entry name" value="Ribosomal_uS2_CS"/>
</dbReference>
<dbReference type="NCBIfam" id="TIGR01011">
    <property type="entry name" value="rpsB_bact"/>
    <property type="match status" value="1"/>
</dbReference>
<dbReference type="FunFam" id="1.10.287.610:FF:000001">
    <property type="entry name" value="30S ribosomal protein S2"/>
    <property type="match status" value="1"/>
</dbReference>
<dbReference type="InterPro" id="IPR005706">
    <property type="entry name" value="Ribosomal_uS2_bac/mit/plastid"/>
</dbReference>
<reference evidence="8 9" key="1">
    <citation type="submission" date="2020-01" db="EMBL/GenBank/DDBJ databases">
        <title>Muriicola jejuensis KCTC 22299.</title>
        <authorList>
            <person name="Wang G."/>
        </authorList>
    </citation>
    <scope>NUCLEOTIDE SEQUENCE [LARGE SCALE GENOMIC DNA]</scope>
    <source>
        <strain evidence="8 9">KCTC 22299</strain>
    </source>
</reference>
<dbReference type="SUPFAM" id="SSF52313">
    <property type="entry name" value="Ribosomal protein S2"/>
    <property type="match status" value="1"/>
</dbReference>
<dbReference type="GO" id="GO:0006412">
    <property type="term" value="P:translation"/>
    <property type="evidence" value="ECO:0007669"/>
    <property type="project" value="UniProtKB-UniRule"/>
</dbReference>
<dbReference type="Gene3D" id="1.10.150.20">
    <property type="entry name" value="5' to 3' exonuclease, C-terminal subdomain"/>
    <property type="match status" value="1"/>
</dbReference>
<accession>A0A6P0U8Q9</accession>
<comment type="similarity">
    <text evidence="1 5 6">Belongs to the universal ribosomal protein uS2 family.</text>
</comment>
<evidence type="ECO:0000256" key="5">
    <source>
        <dbReference type="HAMAP-Rule" id="MF_00291"/>
    </source>
</evidence>
<dbReference type="EMBL" id="JAABOP010000001">
    <property type="protein sequence ID" value="NER09537.1"/>
    <property type="molecule type" value="Genomic_DNA"/>
</dbReference>
<sequence>MAKKVEVKDLLEAGVHFGHLTRKWNPNMAPYIYMERNGIHVINLYKTAAKLEDACEALKKISSSGRKILFVATKKQAKDIVAEKVANVNMPYITERWPGGMLTNFVTIRKAVKKMASIDRMKKDGTFNTLSKKERLQVDRLRAKLEKNLGSISEMTRLPGALFIVDTMREHIAVKEAQKLNIPIFAMVDTNSDPRPIDFVIPSNDDASKSIEIIMTHVTNAVAEGLTERKSEKQDDDEGKEEKAPKAKKKAVVEVEEDEEEAPKAVAAPEVEDLAEVIEEEVQKEAPKKVKKPAADDLTKVEGIGPKIAEVFKKAGVRTFADLAEKTEDDLKVILAEAGSRYASKNPASWPKQAKMAAEGKWDELKEWQDNAKAGVE</sequence>
<dbReference type="PANTHER" id="PTHR12534">
    <property type="entry name" value="30S RIBOSOMAL PROTEIN S2 PROKARYOTIC AND ORGANELLAR"/>
    <property type="match status" value="1"/>
</dbReference>
<evidence type="ECO:0000256" key="6">
    <source>
        <dbReference type="RuleBase" id="RU003631"/>
    </source>
</evidence>
<gene>
    <name evidence="5 8" type="primary">rpsB</name>
    <name evidence="8" type="ORF">GWK09_03330</name>
</gene>
<dbReference type="Pfam" id="PF00318">
    <property type="entry name" value="Ribosomal_S2"/>
    <property type="match status" value="1"/>
</dbReference>
<comment type="caution">
    <text evidence="8">The sequence shown here is derived from an EMBL/GenBank/DDBJ whole genome shotgun (WGS) entry which is preliminary data.</text>
</comment>